<evidence type="ECO:0000256" key="1">
    <source>
        <dbReference type="ARBA" id="ARBA00022679"/>
    </source>
</evidence>
<comment type="caution">
    <text evidence="4">The sequence shown here is derived from an EMBL/GenBank/DDBJ whole genome shotgun (WGS) entry which is preliminary data.</text>
</comment>
<dbReference type="PROSITE" id="PS00101">
    <property type="entry name" value="HEXAPEP_TRANSFERASES"/>
    <property type="match status" value="1"/>
</dbReference>
<evidence type="ECO:0000313" key="5">
    <source>
        <dbReference type="Proteomes" id="UP001200307"/>
    </source>
</evidence>
<dbReference type="GO" id="GO:0016746">
    <property type="term" value="F:acyltransferase activity"/>
    <property type="evidence" value="ECO:0007669"/>
    <property type="project" value="UniProtKB-KW"/>
</dbReference>
<sequence>MEASILQVWGGVNIIDYKNTFIGESVSFDTNYPFDIIIHKGVRLTAGCRIVTHFMEPNTGTYSRGKVIIKENAYLGMNTLVVKPVTIGKNSIVGAGSIVTKNIPDNEVWAGNPARFIRKRE</sequence>
<dbReference type="Proteomes" id="UP001200307">
    <property type="component" value="Unassembled WGS sequence"/>
</dbReference>
<dbReference type="RefSeq" id="WP_233338580.1">
    <property type="nucleotide sequence ID" value="NZ_JAJTVO010000003.1"/>
</dbReference>
<keyword evidence="3 4" id="KW-0012">Acyltransferase</keyword>
<dbReference type="EMBL" id="JAJTVO010000003">
    <property type="protein sequence ID" value="MCE4121172.1"/>
    <property type="molecule type" value="Genomic_DNA"/>
</dbReference>
<evidence type="ECO:0000313" key="4">
    <source>
        <dbReference type="EMBL" id="MCE4121172.1"/>
    </source>
</evidence>
<dbReference type="InterPro" id="IPR011004">
    <property type="entry name" value="Trimer_LpxA-like_sf"/>
</dbReference>
<proteinExistence type="predicted"/>
<dbReference type="CDD" id="cd04647">
    <property type="entry name" value="LbH_MAT_like"/>
    <property type="match status" value="1"/>
</dbReference>
<dbReference type="Pfam" id="PF00132">
    <property type="entry name" value="Hexapep"/>
    <property type="match status" value="1"/>
</dbReference>
<keyword evidence="2" id="KW-0677">Repeat</keyword>
<protein>
    <submittedName>
        <fullName evidence="4">Acyltransferase</fullName>
    </submittedName>
</protein>
<dbReference type="Gene3D" id="2.160.10.10">
    <property type="entry name" value="Hexapeptide repeat proteins"/>
    <property type="match status" value="1"/>
</dbReference>
<dbReference type="AlphaFoldDB" id="A0AAW4YFU6"/>
<gene>
    <name evidence="4" type="ORF">LYY06_02685</name>
</gene>
<reference evidence="4" key="1">
    <citation type="submission" date="2021-12" db="EMBL/GenBank/DDBJ databases">
        <authorList>
            <person name="Lv X."/>
        </authorList>
    </citation>
    <scope>NUCLEOTIDE SEQUENCE</scope>
    <source>
        <strain evidence="4">HF2106</strain>
    </source>
</reference>
<name>A0AAW4YFU6_9BACT</name>
<accession>A0AAW4YFU6</accession>
<organism evidence="4 5">
    <name type="scientific">Segatella copri</name>
    <dbReference type="NCBI Taxonomy" id="165179"/>
    <lineage>
        <taxon>Bacteria</taxon>
        <taxon>Pseudomonadati</taxon>
        <taxon>Bacteroidota</taxon>
        <taxon>Bacteroidia</taxon>
        <taxon>Bacteroidales</taxon>
        <taxon>Prevotellaceae</taxon>
        <taxon>Segatella</taxon>
    </lineage>
</organism>
<dbReference type="SUPFAM" id="SSF51161">
    <property type="entry name" value="Trimeric LpxA-like enzymes"/>
    <property type="match status" value="1"/>
</dbReference>
<dbReference type="PANTHER" id="PTHR23416">
    <property type="entry name" value="SIALIC ACID SYNTHASE-RELATED"/>
    <property type="match status" value="1"/>
</dbReference>
<dbReference type="InterPro" id="IPR018357">
    <property type="entry name" value="Hexapep_transf_CS"/>
</dbReference>
<dbReference type="InterPro" id="IPR001451">
    <property type="entry name" value="Hexapep"/>
</dbReference>
<evidence type="ECO:0000256" key="2">
    <source>
        <dbReference type="ARBA" id="ARBA00022737"/>
    </source>
</evidence>
<keyword evidence="1" id="KW-0808">Transferase</keyword>
<evidence type="ECO:0000256" key="3">
    <source>
        <dbReference type="ARBA" id="ARBA00023315"/>
    </source>
</evidence>
<dbReference type="InterPro" id="IPR051159">
    <property type="entry name" value="Hexapeptide_acetyltransf"/>
</dbReference>